<name>A0A1R1PXP5_ZANCU</name>
<keyword evidence="3" id="KW-1185">Reference proteome</keyword>
<accession>A0A1R1PXP5</accession>
<evidence type="ECO:0000313" key="3">
    <source>
        <dbReference type="Proteomes" id="UP000188320"/>
    </source>
</evidence>
<gene>
    <name evidence="2" type="ORF">AX774_g766</name>
</gene>
<evidence type="ECO:0000256" key="1">
    <source>
        <dbReference type="SAM" id="MobiDB-lite"/>
    </source>
</evidence>
<proteinExistence type="predicted"/>
<evidence type="ECO:0000313" key="2">
    <source>
        <dbReference type="EMBL" id="OMH85687.1"/>
    </source>
</evidence>
<reference evidence="3" key="1">
    <citation type="submission" date="2017-01" db="EMBL/GenBank/DDBJ databases">
        <authorList>
            <person name="Wang Y."/>
            <person name="White M."/>
            <person name="Kvist S."/>
            <person name="Moncalvo J.-M."/>
        </authorList>
    </citation>
    <scope>NUCLEOTIDE SEQUENCE [LARGE SCALE GENOMIC DNA]</scope>
    <source>
        <strain evidence="3">COL-18-3</strain>
    </source>
</reference>
<protein>
    <submittedName>
        <fullName evidence="2">Uncharacterized protein</fullName>
    </submittedName>
</protein>
<dbReference type="EMBL" id="LSSK01000059">
    <property type="protein sequence ID" value="OMH85687.1"/>
    <property type="molecule type" value="Genomic_DNA"/>
</dbReference>
<sequence length="101" mass="11791">MWSVIVNQTVNMPPLPPIKRNKNSGREHTHPQNSSFPLSTSIFPRHSSSFPPAKTFRLPLFYKGSQKDKQEKKAEMEGRIEEKERAQVEKFRCEFFTIITL</sequence>
<dbReference type="Proteomes" id="UP000188320">
    <property type="component" value="Unassembled WGS sequence"/>
</dbReference>
<organism evidence="2 3">
    <name type="scientific">Zancudomyces culisetae</name>
    <name type="common">Gut fungus</name>
    <name type="synonym">Smittium culisetae</name>
    <dbReference type="NCBI Taxonomy" id="1213189"/>
    <lineage>
        <taxon>Eukaryota</taxon>
        <taxon>Fungi</taxon>
        <taxon>Fungi incertae sedis</taxon>
        <taxon>Zoopagomycota</taxon>
        <taxon>Kickxellomycotina</taxon>
        <taxon>Harpellomycetes</taxon>
        <taxon>Harpellales</taxon>
        <taxon>Legeriomycetaceae</taxon>
        <taxon>Zancudomyces</taxon>
    </lineage>
</organism>
<dbReference type="AlphaFoldDB" id="A0A1R1PXP5"/>
<comment type="caution">
    <text evidence="2">The sequence shown here is derived from an EMBL/GenBank/DDBJ whole genome shotgun (WGS) entry which is preliminary data.</text>
</comment>
<feature type="compositionally biased region" description="Polar residues" evidence="1">
    <location>
        <begin position="1"/>
        <end position="11"/>
    </location>
</feature>
<feature type="compositionally biased region" description="Polar residues" evidence="1">
    <location>
        <begin position="31"/>
        <end position="46"/>
    </location>
</feature>
<feature type="region of interest" description="Disordered" evidence="1">
    <location>
        <begin position="1"/>
        <end position="46"/>
    </location>
</feature>